<gene>
    <name evidence="12" type="ORF">PBRASI_LOCUS2412</name>
</gene>
<keyword evidence="2" id="KW-0723">Serine/threonine-protein kinase</keyword>
<dbReference type="Gene3D" id="1.20.920.10">
    <property type="entry name" value="Bromodomain-like"/>
    <property type="match status" value="1"/>
</dbReference>
<keyword evidence="5" id="KW-0418">Kinase</keyword>
<dbReference type="Gene3D" id="1.10.510.10">
    <property type="entry name" value="Transferase(Phosphotransferase) domain 1"/>
    <property type="match status" value="1"/>
</dbReference>
<feature type="compositionally biased region" description="Polar residues" evidence="9">
    <location>
        <begin position="38"/>
        <end position="52"/>
    </location>
</feature>
<evidence type="ECO:0000256" key="3">
    <source>
        <dbReference type="ARBA" id="ARBA00022679"/>
    </source>
</evidence>
<dbReference type="EC" id="2.7.11.1" evidence="1"/>
<evidence type="ECO:0000256" key="9">
    <source>
        <dbReference type="SAM" id="MobiDB-lite"/>
    </source>
</evidence>
<dbReference type="EMBL" id="CAJVPI010000187">
    <property type="protein sequence ID" value="CAG8497123.1"/>
    <property type="molecule type" value="Genomic_DNA"/>
</dbReference>
<dbReference type="SUPFAM" id="SSF47370">
    <property type="entry name" value="Bromodomain"/>
    <property type="match status" value="1"/>
</dbReference>
<dbReference type="GO" id="GO:0005737">
    <property type="term" value="C:cytoplasm"/>
    <property type="evidence" value="ECO:0007669"/>
    <property type="project" value="TreeGrafter"/>
</dbReference>
<evidence type="ECO:0000256" key="6">
    <source>
        <dbReference type="ARBA" id="ARBA00022840"/>
    </source>
</evidence>
<organism evidence="12 13">
    <name type="scientific">Paraglomus brasilianum</name>
    <dbReference type="NCBI Taxonomy" id="144538"/>
    <lineage>
        <taxon>Eukaryota</taxon>
        <taxon>Fungi</taxon>
        <taxon>Fungi incertae sedis</taxon>
        <taxon>Mucoromycota</taxon>
        <taxon>Glomeromycotina</taxon>
        <taxon>Glomeromycetes</taxon>
        <taxon>Paraglomerales</taxon>
        <taxon>Paraglomeraceae</taxon>
        <taxon>Paraglomus</taxon>
    </lineage>
</organism>
<dbReference type="PROSITE" id="PS50014">
    <property type="entry name" value="BROMODOMAIN_2"/>
    <property type="match status" value="1"/>
</dbReference>
<dbReference type="SUPFAM" id="SSF56112">
    <property type="entry name" value="Protein kinase-like (PK-like)"/>
    <property type="match status" value="1"/>
</dbReference>
<keyword evidence="13" id="KW-1185">Reference proteome</keyword>
<sequence length="1122" mass="127955">MPPQKTTDKKRQSRRADPVGVGIPTKPRQRSRRPIEAQGSSNGDVNQADSQTSLDPIQQARFDISNEITSPDDSVVVGALLKLKNNLPLVHTIPALDNSSARRKKPKSTTIDPSNVPNGIHAHNSYQTILDQHTTQTSQPSDSESVDIEIDPSMRRNKEYYNSEVNSDINLDTSHSSHTFGHIENISTYVTNGALIPSSYNMGSNMSYTNSTNTWGSINTSAPHRLPSHNYNMNMMPYSDRKSEEIANKNPHSTFHYPPQTSLPITPSEISDAASLKSYKKVTRGTPKKVDAATQTYRISQWIFETDDYKKTDKSSELICKASALPVRQDSLDYSSESRSTAQKRKAKDSEFDLRSEHADFSSEHQSKRGNKRAKNDRDPLMTPEEWNAFLLSTGLSNWPWDREDILRVGTYLFDEIFSHSWAVEFVSPVPAQYAVYHNVIKKPMDLTTAEKKLWAGDYVSLLDLYADLCQILYNAWDFHRPFAEKSDIFTHAKKMSLFLEDFIRWDVNQYIDYSYLMSTPHPGSEQTAAMKAHLREVLKLPHEKLNELYIKWGFPDVHIHVESPIYILSTLSADENKSPSRGLLKHMLRPEVNASCGGFNPLNRIMKDTVARRIDVYGDSIRSIHAEDSIPSRRIDPTQSSRNFIRLYISGGRESLQRCRDESDAILLILSDIKFKYDIHEITCKALIAKPFGDIHQLPTIEFPELFDVRYWIKCIILDRIDMTLIMSSAFQHRCLKSAHKVTLYAKHMVQEHPERHDAFIDALRLTQHTDNLTESQGVMGSIKLEAAALNVPFENFQSMGGSLKVETEGFFKRVFHVHGDDSYVVQNFKEITEQTFGARIVETVCCLKTKGVENTGQIRSIYTGAEDELVGLSMKRYQYTLKDYAFNSRRHLTAEQKYKLVLDMVKGVRAIHNAGFAHRDLSEVNIMVTERTDQKLLDGSNTPELVIIDFGKAEFVRPEDVMRWKVKEISSETLNLLPLIQTGPDHGYLLYRSIATLPRTKNDQRILPTPIDPLAEDIYSLGVLIWRTFSGQAPWDGILDSDLKSLRGIVSDAAQIRFYIEKSIRGQTSRELLLRCITVKPQTRNTAETLFRWLSHLDVKEAILKEWTELCGRPRKERII</sequence>
<dbReference type="InterPro" id="IPR011009">
    <property type="entry name" value="Kinase-like_dom_sf"/>
</dbReference>
<keyword evidence="6" id="KW-0067">ATP-binding</keyword>
<evidence type="ECO:0000313" key="12">
    <source>
        <dbReference type="EMBL" id="CAG8497123.1"/>
    </source>
</evidence>
<dbReference type="CDD" id="cd04369">
    <property type="entry name" value="Bromodomain"/>
    <property type="match status" value="1"/>
</dbReference>
<dbReference type="InterPro" id="IPR036427">
    <property type="entry name" value="Bromodomain-like_sf"/>
</dbReference>
<name>A0A9N9EXL6_9GLOM</name>
<dbReference type="PROSITE" id="PS50011">
    <property type="entry name" value="PROTEIN_KINASE_DOM"/>
    <property type="match status" value="1"/>
</dbReference>
<dbReference type="PANTHER" id="PTHR11042:SF160">
    <property type="entry name" value="EUKARYOTIC TRANSLATION INITIATION FACTOR 2-ALPHA KINASE 1"/>
    <property type="match status" value="1"/>
</dbReference>
<dbReference type="InterPro" id="IPR050339">
    <property type="entry name" value="CC_SR_Kinase"/>
</dbReference>
<feature type="compositionally biased region" description="Polar residues" evidence="9">
    <location>
        <begin position="332"/>
        <end position="341"/>
    </location>
</feature>
<keyword evidence="4" id="KW-0547">Nucleotide-binding</keyword>
<dbReference type="AlphaFoldDB" id="A0A9N9EXL6"/>
<dbReference type="GO" id="GO:0006325">
    <property type="term" value="P:chromatin organization"/>
    <property type="evidence" value="ECO:0007669"/>
    <property type="project" value="UniProtKB-ARBA"/>
</dbReference>
<feature type="region of interest" description="Disordered" evidence="9">
    <location>
        <begin position="331"/>
        <end position="380"/>
    </location>
</feature>
<feature type="domain" description="Bromo" evidence="11">
    <location>
        <begin position="437"/>
        <end position="487"/>
    </location>
</feature>
<feature type="compositionally biased region" description="Polar residues" evidence="9">
    <location>
        <begin position="124"/>
        <end position="143"/>
    </location>
</feature>
<keyword evidence="3" id="KW-0808">Transferase</keyword>
<evidence type="ECO:0000313" key="13">
    <source>
        <dbReference type="Proteomes" id="UP000789739"/>
    </source>
</evidence>
<dbReference type="SMART" id="SM00220">
    <property type="entry name" value="S_TKc"/>
    <property type="match status" value="1"/>
</dbReference>
<proteinExistence type="predicted"/>
<comment type="caution">
    <text evidence="12">The sequence shown here is derived from an EMBL/GenBank/DDBJ whole genome shotgun (WGS) entry which is preliminary data.</text>
</comment>
<feature type="compositionally biased region" description="Basic and acidic residues" evidence="9">
    <location>
        <begin position="1"/>
        <end position="17"/>
    </location>
</feature>
<feature type="compositionally biased region" description="Polar residues" evidence="9">
    <location>
        <begin position="108"/>
        <end position="117"/>
    </location>
</feature>
<evidence type="ECO:0000259" key="10">
    <source>
        <dbReference type="PROSITE" id="PS50011"/>
    </source>
</evidence>
<protein>
    <recommendedName>
        <fullName evidence="1">non-specific serine/threonine protein kinase</fullName>
        <ecNumber evidence="1">2.7.11.1</ecNumber>
    </recommendedName>
</protein>
<dbReference type="Pfam" id="PF00439">
    <property type="entry name" value="Bromodomain"/>
    <property type="match status" value="1"/>
</dbReference>
<evidence type="ECO:0000256" key="2">
    <source>
        <dbReference type="ARBA" id="ARBA00022527"/>
    </source>
</evidence>
<feature type="compositionally biased region" description="Basic and acidic residues" evidence="9">
    <location>
        <begin position="348"/>
        <end position="367"/>
    </location>
</feature>
<evidence type="ECO:0000259" key="11">
    <source>
        <dbReference type="PROSITE" id="PS50014"/>
    </source>
</evidence>
<dbReference type="GO" id="GO:0005634">
    <property type="term" value="C:nucleus"/>
    <property type="evidence" value="ECO:0007669"/>
    <property type="project" value="TreeGrafter"/>
</dbReference>
<feature type="domain" description="Protein kinase" evidence="10">
    <location>
        <begin position="802"/>
        <end position="1101"/>
    </location>
</feature>
<reference evidence="12" key="1">
    <citation type="submission" date="2021-06" db="EMBL/GenBank/DDBJ databases">
        <authorList>
            <person name="Kallberg Y."/>
            <person name="Tangrot J."/>
            <person name="Rosling A."/>
        </authorList>
    </citation>
    <scope>NUCLEOTIDE SEQUENCE</scope>
    <source>
        <strain evidence="12">BR232B</strain>
    </source>
</reference>
<evidence type="ECO:0000256" key="1">
    <source>
        <dbReference type="ARBA" id="ARBA00012513"/>
    </source>
</evidence>
<keyword evidence="7 8" id="KW-0103">Bromodomain</keyword>
<dbReference type="GO" id="GO:0004694">
    <property type="term" value="F:eukaryotic translation initiation factor 2alpha kinase activity"/>
    <property type="evidence" value="ECO:0007669"/>
    <property type="project" value="TreeGrafter"/>
</dbReference>
<dbReference type="InterPro" id="IPR000719">
    <property type="entry name" value="Prot_kinase_dom"/>
</dbReference>
<evidence type="ECO:0000256" key="7">
    <source>
        <dbReference type="ARBA" id="ARBA00023117"/>
    </source>
</evidence>
<feature type="region of interest" description="Disordered" evidence="9">
    <location>
        <begin position="98"/>
        <end position="155"/>
    </location>
</feature>
<feature type="region of interest" description="Disordered" evidence="9">
    <location>
        <begin position="1"/>
        <end position="52"/>
    </location>
</feature>
<dbReference type="Proteomes" id="UP000789739">
    <property type="component" value="Unassembled WGS sequence"/>
</dbReference>
<evidence type="ECO:0000256" key="5">
    <source>
        <dbReference type="ARBA" id="ARBA00022777"/>
    </source>
</evidence>
<evidence type="ECO:0000256" key="8">
    <source>
        <dbReference type="PROSITE-ProRule" id="PRU00035"/>
    </source>
</evidence>
<dbReference type="InterPro" id="IPR001487">
    <property type="entry name" value="Bromodomain"/>
</dbReference>
<dbReference type="OrthoDB" id="4062651at2759"/>
<accession>A0A9N9EXL6</accession>
<dbReference type="PANTHER" id="PTHR11042">
    <property type="entry name" value="EUKARYOTIC TRANSLATION INITIATION FACTOR 2-ALPHA KINASE EIF2-ALPHA KINASE -RELATED"/>
    <property type="match status" value="1"/>
</dbReference>
<evidence type="ECO:0000256" key="4">
    <source>
        <dbReference type="ARBA" id="ARBA00022741"/>
    </source>
</evidence>
<dbReference type="GO" id="GO:0005524">
    <property type="term" value="F:ATP binding"/>
    <property type="evidence" value="ECO:0007669"/>
    <property type="project" value="UniProtKB-KW"/>
</dbReference>
<dbReference type="SMART" id="SM00297">
    <property type="entry name" value="BROMO"/>
    <property type="match status" value="1"/>
</dbReference>